<feature type="compositionally biased region" description="Polar residues" evidence="1">
    <location>
        <begin position="29"/>
        <end position="42"/>
    </location>
</feature>
<feature type="region of interest" description="Disordered" evidence="1">
    <location>
        <begin position="1"/>
        <end position="43"/>
    </location>
</feature>
<organism evidence="2 3">
    <name type="scientific">Xylaria hypoxylon</name>
    <dbReference type="NCBI Taxonomy" id="37992"/>
    <lineage>
        <taxon>Eukaryota</taxon>
        <taxon>Fungi</taxon>
        <taxon>Dikarya</taxon>
        <taxon>Ascomycota</taxon>
        <taxon>Pezizomycotina</taxon>
        <taxon>Sordariomycetes</taxon>
        <taxon>Xylariomycetidae</taxon>
        <taxon>Xylariales</taxon>
        <taxon>Xylariaceae</taxon>
        <taxon>Xylaria</taxon>
    </lineage>
</organism>
<comment type="caution">
    <text evidence="2">The sequence shown here is derived from an EMBL/GenBank/DDBJ whole genome shotgun (WGS) entry which is preliminary data.</text>
</comment>
<proteinExistence type="predicted"/>
<gene>
    <name evidence="2" type="ORF">E0Z10_g634</name>
</gene>
<reference evidence="2 3" key="1">
    <citation type="submission" date="2019-03" db="EMBL/GenBank/DDBJ databases">
        <title>Draft genome sequence of Xylaria hypoxylon DSM 108379, a ubiquitous saprotrophic-parasitic fungi on hardwood.</title>
        <authorList>
            <person name="Buettner E."/>
            <person name="Leonhardt S."/>
            <person name="Gebauer A.M."/>
            <person name="Liers C."/>
            <person name="Hofrichter M."/>
            <person name="Kellner H."/>
        </authorList>
    </citation>
    <scope>NUCLEOTIDE SEQUENCE [LARGE SCALE GENOMIC DNA]</scope>
    <source>
        <strain evidence="2 3">DSM 108379</strain>
    </source>
</reference>
<evidence type="ECO:0000313" key="2">
    <source>
        <dbReference type="EMBL" id="TGJ88129.1"/>
    </source>
</evidence>
<dbReference type="Proteomes" id="UP000297716">
    <property type="component" value="Unassembled WGS sequence"/>
</dbReference>
<sequence>MLTPDQKRDYKRNRRLAYPDGYTEKHASESVQQAYETYSEHTAVSKESSDQYWTDYERTAGYPQVRVHTLSQQQHRTLTGSAAQAATDNHITVTTLIMTAQVQDRAQDLTTALQAPDQDLTTALQVQDRAQDLTTVLQVQDQDLTTALQVQDRAQDLTMALQVQDRAQDLTTALQVQDRARELDDKLM</sequence>
<keyword evidence="3" id="KW-1185">Reference proteome</keyword>
<evidence type="ECO:0000256" key="1">
    <source>
        <dbReference type="SAM" id="MobiDB-lite"/>
    </source>
</evidence>
<dbReference type="AlphaFoldDB" id="A0A4Z0YUP6"/>
<protein>
    <submittedName>
        <fullName evidence="2">Uncharacterized protein</fullName>
    </submittedName>
</protein>
<dbReference type="EMBL" id="SKBN01000006">
    <property type="protein sequence ID" value="TGJ88129.1"/>
    <property type="molecule type" value="Genomic_DNA"/>
</dbReference>
<accession>A0A4Z0YUP6</accession>
<name>A0A4Z0YUP6_9PEZI</name>
<evidence type="ECO:0000313" key="3">
    <source>
        <dbReference type="Proteomes" id="UP000297716"/>
    </source>
</evidence>